<dbReference type="VEuPathDB" id="AmoebaDB:NAEGRDRAFT_74690"/>
<proteinExistence type="predicted"/>
<evidence type="ECO:0000313" key="3">
    <source>
        <dbReference type="EMBL" id="EFC37622.1"/>
    </source>
</evidence>
<gene>
    <name evidence="3" type="ORF">NAEGRDRAFT_74690</name>
</gene>
<dbReference type="EMBL" id="GG738916">
    <property type="protein sequence ID" value="EFC37622.1"/>
    <property type="molecule type" value="Genomic_DNA"/>
</dbReference>
<reference evidence="3 4" key="1">
    <citation type="journal article" date="2010" name="Cell">
        <title>The genome of Naegleria gruberi illuminates early eukaryotic versatility.</title>
        <authorList>
            <person name="Fritz-Laylin L.K."/>
            <person name="Prochnik S.E."/>
            <person name="Ginger M.L."/>
            <person name="Dacks J.B."/>
            <person name="Carpenter M.L."/>
            <person name="Field M.C."/>
            <person name="Kuo A."/>
            <person name="Paredez A."/>
            <person name="Chapman J."/>
            <person name="Pham J."/>
            <person name="Shu S."/>
            <person name="Neupane R."/>
            <person name="Cipriano M."/>
            <person name="Mancuso J."/>
            <person name="Tu H."/>
            <person name="Salamov A."/>
            <person name="Lindquist E."/>
            <person name="Shapiro H."/>
            <person name="Lucas S."/>
            <person name="Grigoriev I.V."/>
            <person name="Cande W.Z."/>
            <person name="Fulton C."/>
            <person name="Rokhsar D.S."/>
            <person name="Dawson S.C."/>
        </authorList>
    </citation>
    <scope>NUCLEOTIDE SEQUENCE [LARGE SCALE GENOMIC DNA]</scope>
    <source>
        <strain evidence="3 4">NEG-M</strain>
    </source>
</reference>
<keyword evidence="2" id="KW-0812">Transmembrane</keyword>
<organism evidence="4">
    <name type="scientific">Naegleria gruberi</name>
    <name type="common">Amoeba</name>
    <dbReference type="NCBI Taxonomy" id="5762"/>
    <lineage>
        <taxon>Eukaryota</taxon>
        <taxon>Discoba</taxon>
        <taxon>Heterolobosea</taxon>
        <taxon>Tetramitia</taxon>
        <taxon>Eutetramitia</taxon>
        <taxon>Vahlkampfiidae</taxon>
        <taxon>Naegleria</taxon>
    </lineage>
</organism>
<keyword evidence="1" id="KW-0175">Coiled coil</keyword>
<evidence type="ECO:0000313" key="4">
    <source>
        <dbReference type="Proteomes" id="UP000006671"/>
    </source>
</evidence>
<dbReference type="GeneID" id="8857466"/>
<dbReference type="AlphaFoldDB" id="D2W010"/>
<keyword evidence="2" id="KW-0472">Membrane</keyword>
<protein>
    <submittedName>
        <fullName evidence="3">Predicted protein</fullName>
    </submittedName>
</protein>
<dbReference type="KEGG" id="ngr:NAEGRDRAFT_74690"/>
<feature type="transmembrane region" description="Helical" evidence="2">
    <location>
        <begin position="265"/>
        <end position="287"/>
    </location>
</feature>
<dbReference type="RefSeq" id="XP_002670366.1">
    <property type="nucleotide sequence ID" value="XM_002670320.1"/>
</dbReference>
<sequence>MLPAERTDRFNKKEAQKKNGNFLQIQRNELRMEELRKQIEELKIENSLLYEQSIELANTQETLKNTNDEYKRENSKLEQENIEQKSDLAKIKGLTKFLPPEFTATDGFEVSQQVTTTNVKNENRSRLWCFSLLQFITLMICAATLTLYWINASRLYTEPNIIKMVTAEFECPANNSTVNSTTTDIISFYSTTNSTSNDSTTEPITKRTEVATIESVTGWIMVLDFFRTYLMILIIPSSIIWYTYYTEDYETKELKHKSNKCNFTCQAFICSLAFVLLLGCLIFFGYAENTLSWQCPTVSNPLVIYLSMGMFLCSLLSIILYFIQTCCHSRLFKEKPIRDGTFKTGLLVIRNINKLHGITKKK</sequence>
<dbReference type="InParanoid" id="D2W010"/>
<feature type="coiled-coil region" evidence="1">
    <location>
        <begin position="25"/>
        <end position="87"/>
    </location>
</feature>
<keyword evidence="4" id="KW-1185">Reference proteome</keyword>
<accession>D2W010</accession>
<keyword evidence="2" id="KW-1133">Transmembrane helix</keyword>
<evidence type="ECO:0000256" key="2">
    <source>
        <dbReference type="SAM" id="Phobius"/>
    </source>
</evidence>
<dbReference type="Proteomes" id="UP000006671">
    <property type="component" value="Unassembled WGS sequence"/>
</dbReference>
<evidence type="ECO:0000256" key="1">
    <source>
        <dbReference type="SAM" id="Coils"/>
    </source>
</evidence>
<feature type="transmembrane region" description="Helical" evidence="2">
    <location>
        <begin position="225"/>
        <end position="244"/>
    </location>
</feature>
<feature type="transmembrane region" description="Helical" evidence="2">
    <location>
        <begin position="302"/>
        <end position="323"/>
    </location>
</feature>
<name>D2W010_NAEGR</name>
<feature type="transmembrane region" description="Helical" evidence="2">
    <location>
        <begin position="127"/>
        <end position="150"/>
    </location>
</feature>